<evidence type="ECO:0000313" key="1">
    <source>
        <dbReference type="EMBL" id="KKM69092.1"/>
    </source>
</evidence>
<name>A0A0F9MIS9_9ZZZZ</name>
<dbReference type="EMBL" id="LAZR01010052">
    <property type="protein sequence ID" value="KKM69092.1"/>
    <property type="molecule type" value="Genomic_DNA"/>
</dbReference>
<reference evidence="1" key="1">
    <citation type="journal article" date="2015" name="Nature">
        <title>Complex archaea that bridge the gap between prokaryotes and eukaryotes.</title>
        <authorList>
            <person name="Spang A."/>
            <person name="Saw J.H."/>
            <person name="Jorgensen S.L."/>
            <person name="Zaremba-Niedzwiedzka K."/>
            <person name="Martijn J."/>
            <person name="Lind A.E."/>
            <person name="van Eijk R."/>
            <person name="Schleper C."/>
            <person name="Guy L."/>
            <person name="Ettema T.J."/>
        </authorList>
    </citation>
    <scope>NUCLEOTIDE SEQUENCE</scope>
</reference>
<accession>A0A0F9MIS9</accession>
<organism evidence="1">
    <name type="scientific">marine sediment metagenome</name>
    <dbReference type="NCBI Taxonomy" id="412755"/>
    <lineage>
        <taxon>unclassified sequences</taxon>
        <taxon>metagenomes</taxon>
        <taxon>ecological metagenomes</taxon>
    </lineage>
</organism>
<sequence>MAKILTKELKDKLMEHVSTLESDFDPQEIKNCTEILEEKEGQSISELDQTILTRIIDEEELVKEIGEITEEEEKGNAFD</sequence>
<proteinExistence type="predicted"/>
<protein>
    <submittedName>
        <fullName evidence="1">Uncharacterized protein</fullName>
    </submittedName>
</protein>
<dbReference type="AlphaFoldDB" id="A0A0F9MIS9"/>
<gene>
    <name evidence="1" type="ORF">LCGC14_1454430</name>
</gene>
<comment type="caution">
    <text evidence="1">The sequence shown here is derived from an EMBL/GenBank/DDBJ whole genome shotgun (WGS) entry which is preliminary data.</text>
</comment>